<dbReference type="InterPro" id="IPR000673">
    <property type="entry name" value="Sig_transdc_resp-reg_Me-estase"/>
</dbReference>
<dbReference type="InterPro" id="IPR022641">
    <property type="entry name" value="CheR_N"/>
</dbReference>
<feature type="region of interest" description="Disordered" evidence="10">
    <location>
        <begin position="1"/>
        <end position="20"/>
    </location>
</feature>
<accession>A0AAP2DJZ1</accession>
<dbReference type="Proteomes" id="UP001319200">
    <property type="component" value="Unassembled WGS sequence"/>
</dbReference>
<evidence type="ECO:0000259" key="13">
    <source>
        <dbReference type="PROSITE" id="PS50113"/>
    </source>
</evidence>
<evidence type="ECO:0000256" key="10">
    <source>
        <dbReference type="SAM" id="MobiDB-lite"/>
    </source>
</evidence>
<dbReference type="CDD" id="cd00075">
    <property type="entry name" value="HATPase"/>
    <property type="match status" value="1"/>
</dbReference>
<dbReference type="SUPFAM" id="SSF52738">
    <property type="entry name" value="Methylesterase CheB, C-terminal domain"/>
    <property type="match status" value="1"/>
</dbReference>
<sequence length="1209" mass="136804">MSGFPSGFDSDNNPGRPEPNDLLVVGIGASAGGIQALQVFFKHVEAKSGMAYVVILHLSPDHDSKLAEVLQQVSDIPVIKVTEKVKVEANHVYVVPPNQHLAMSDGHILVSQNTREEDRRAPVDIFFRTLANEQGPRAVCVVLSGTGANGSMGLKRVKEMGGSAFVQNPREAEYNEMPRNAIATDMVDEVLPVSEIPAKIVAYKKSLGTVQIPVDAEKRAEDQQQALREIFSHIRLRTGHDFSNYKRPTLLRRIERRINIRNLPDLPSYASFMVQNPEEVTSLLKDLLISVTNFFRDKKAFDVVEQEIIPAIIQKKKAGEQVRIWVPGCATGEEAYTLAMLCAEKTLSVIDAPKVQIFATDIDESAISFAREGMYTLNDAADVSPERLRRFFNKEGGGYRIRREIREMILFANHNFIKDPPFSHLDLISCRNVLIYLNQTAQERVLETFHFALKPSGFLLLGLSESAESASDLYTPYNREFHVFQTRQVPVRVYPVPESVPTFNFSQPVVVQTATIQTSQEYRARERMTLGDLHQRLLKQYAPPSVVVNGEYDIVHLSDRVGRYLQVTGGELTQNLLKMVRQELRLELRSALYQAVQRRTAVDARGLKVTINDRIETLNIHVRPVLREGDVAQGFILVVFEQISDEASQPDVALSSDEPVARHLEEELMRIKSQLRASIEQHEFQAEELKASNEELQAMNEELRSAAEELETSKEELQSINEELRTVNQELKVKVEETTLASNNLQNLINSVDIGTIFLDRSFRVALFTPPARMLFNLITNDIGRPLSDITNKLDYHHVIEDAEMVLEKLYTIEREVAAKDNRLFMMRVLPYRTEEDRINGVVITFFDITERKRSENSLRESEERFRAIVSQTAAGICQTDPEGRFILFNKKFGDILGFEEKELADKTLWDLVYKDDLERYKELYDRTQKKGISFDLELRMVCKDRSVRWLNVSVSAIGYRNGQSESAVAVFQDITERKALEQQKDEFISIASHELKTPVTSIKAYSELLLEKLARSQQPESASIMEKLNGQIDRLNFLVRDLLDTTKIADGHLQLHVEQFNLNELITGRLEELQRFSEKHELVFRQSSIKPITADRERIGQVLTNLITNAIKYSPSGGKITVSTEPDRGGIRVSVADQGIGIAGDVKHKVFDRFYRVSNPKMETFPGMGLGLYISAGIIKRHGGTIAVDSEPGKGSTFYFTLPYNGTN</sequence>
<evidence type="ECO:0000259" key="15">
    <source>
        <dbReference type="PROSITE" id="PS50123"/>
    </source>
</evidence>
<dbReference type="InterPro" id="IPR005467">
    <property type="entry name" value="His_kinase_dom"/>
</dbReference>
<dbReference type="InterPro" id="IPR001610">
    <property type="entry name" value="PAC"/>
</dbReference>
<feature type="domain" description="PAC" evidence="13">
    <location>
        <begin position="811"/>
        <end position="861"/>
    </location>
</feature>
<dbReference type="InterPro" id="IPR000014">
    <property type="entry name" value="PAS"/>
</dbReference>
<dbReference type="Pfam" id="PF00512">
    <property type="entry name" value="HisKA"/>
    <property type="match status" value="1"/>
</dbReference>
<dbReference type="SUPFAM" id="SSF55874">
    <property type="entry name" value="ATPase domain of HSP90 chaperone/DNA topoisomerase II/histidine kinase"/>
    <property type="match status" value="1"/>
</dbReference>
<feature type="domain" description="CheB-type methylesterase" evidence="14">
    <location>
        <begin position="17"/>
        <end position="207"/>
    </location>
</feature>
<proteinExistence type="predicted"/>
<dbReference type="PANTHER" id="PTHR24422">
    <property type="entry name" value="CHEMOTAXIS PROTEIN METHYLTRANSFERASE"/>
    <property type="match status" value="1"/>
</dbReference>
<comment type="caution">
    <text evidence="16">The sequence shown here is derived from an EMBL/GenBank/DDBJ whole genome shotgun (WGS) entry which is preliminary data.</text>
</comment>
<dbReference type="FunFam" id="1.10.287.130:FF:000001">
    <property type="entry name" value="Two-component sensor histidine kinase"/>
    <property type="match status" value="1"/>
</dbReference>
<keyword evidence="3" id="KW-0597">Phosphoprotein</keyword>
<evidence type="ECO:0000313" key="16">
    <source>
        <dbReference type="EMBL" id="MBT1697556.1"/>
    </source>
</evidence>
<dbReference type="CDD" id="cd16434">
    <property type="entry name" value="CheB-CheR_fusion"/>
    <property type="match status" value="1"/>
</dbReference>
<gene>
    <name evidence="16" type="ORF">KK083_11760</name>
</gene>
<dbReference type="Pfam" id="PF03705">
    <property type="entry name" value="CheR_N"/>
    <property type="match status" value="1"/>
</dbReference>
<dbReference type="SUPFAM" id="SSF47384">
    <property type="entry name" value="Homodimeric domain of signal transducing histidine kinase"/>
    <property type="match status" value="1"/>
</dbReference>
<dbReference type="Gene3D" id="3.30.450.20">
    <property type="entry name" value="PAS domain"/>
    <property type="match status" value="2"/>
</dbReference>
<comment type="caution">
    <text evidence="8">Lacks conserved residue(s) required for the propagation of feature annotation.</text>
</comment>
<evidence type="ECO:0000256" key="4">
    <source>
        <dbReference type="ARBA" id="ARBA00022679"/>
    </source>
</evidence>
<dbReference type="InterPro" id="IPR022642">
    <property type="entry name" value="CheR_C"/>
</dbReference>
<dbReference type="InterPro" id="IPR000780">
    <property type="entry name" value="CheR_MeTrfase"/>
</dbReference>
<dbReference type="PROSITE" id="PS50113">
    <property type="entry name" value="PAC"/>
    <property type="match status" value="2"/>
</dbReference>
<feature type="coiled-coil region" evidence="9">
    <location>
        <begin position="661"/>
        <end position="748"/>
    </location>
</feature>
<dbReference type="Pfam" id="PF01739">
    <property type="entry name" value="CheR"/>
    <property type="match status" value="1"/>
</dbReference>
<evidence type="ECO:0000256" key="2">
    <source>
        <dbReference type="ARBA" id="ARBA00012438"/>
    </source>
</evidence>
<dbReference type="AlphaFoldDB" id="A0AAP2DJZ1"/>
<feature type="domain" description="CheR-type methyltransferase" evidence="15">
    <location>
        <begin position="215"/>
        <end position="497"/>
    </location>
</feature>
<dbReference type="InterPro" id="IPR003661">
    <property type="entry name" value="HisK_dim/P_dom"/>
</dbReference>
<dbReference type="Gene3D" id="3.40.50.150">
    <property type="entry name" value="Vaccinia Virus protein VP39"/>
    <property type="match status" value="1"/>
</dbReference>
<dbReference type="FunFam" id="3.30.565.10:FF:000006">
    <property type="entry name" value="Sensor histidine kinase WalK"/>
    <property type="match status" value="1"/>
</dbReference>
<dbReference type="Gene3D" id="3.30.565.10">
    <property type="entry name" value="Histidine kinase-like ATPase, C-terminal domain"/>
    <property type="match status" value="1"/>
</dbReference>
<evidence type="ECO:0000256" key="9">
    <source>
        <dbReference type="SAM" id="Coils"/>
    </source>
</evidence>
<dbReference type="SMART" id="SM00387">
    <property type="entry name" value="HATPase_c"/>
    <property type="match status" value="1"/>
</dbReference>
<protein>
    <recommendedName>
        <fullName evidence="2">histidine kinase</fullName>
        <ecNumber evidence="2">2.7.13.3</ecNumber>
    </recommendedName>
</protein>
<dbReference type="InterPro" id="IPR003594">
    <property type="entry name" value="HATPase_dom"/>
</dbReference>
<feature type="domain" description="PAS" evidence="12">
    <location>
        <begin position="862"/>
        <end position="932"/>
    </location>
</feature>
<dbReference type="GO" id="GO:0000156">
    <property type="term" value="F:phosphorelay response regulator activity"/>
    <property type="evidence" value="ECO:0007669"/>
    <property type="project" value="InterPro"/>
</dbReference>
<dbReference type="EC" id="2.7.13.3" evidence="2"/>
<evidence type="ECO:0000256" key="3">
    <source>
        <dbReference type="ARBA" id="ARBA00022553"/>
    </source>
</evidence>
<dbReference type="Pfam" id="PF01339">
    <property type="entry name" value="CheB_methylest"/>
    <property type="match status" value="1"/>
</dbReference>
<dbReference type="CDD" id="cd00082">
    <property type="entry name" value="HisKA"/>
    <property type="match status" value="1"/>
</dbReference>
<dbReference type="GO" id="GO:0005737">
    <property type="term" value="C:cytoplasm"/>
    <property type="evidence" value="ECO:0007669"/>
    <property type="project" value="InterPro"/>
</dbReference>
<dbReference type="SUPFAM" id="SSF55785">
    <property type="entry name" value="PYP-like sensor domain (PAS domain)"/>
    <property type="match status" value="2"/>
</dbReference>
<dbReference type="Pfam" id="PF13596">
    <property type="entry name" value="PAS_10"/>
    <property type="match status" value="1"/>
</dbReference>
<dbReference type="InterPro" id="IPR035965">
    <property type="entry name" value="PAS-like_dom_sf"/>
</dbReference>
<keyword evidence="17" id="KW-1185">Reference proteome</keyword>
<dbReference type="SMART" id="SM00086">
    <property type="entry name" value="PAC"/>
    <property type="match status" value="2"/>
</dbReference>
<evidence type="ECO:0000313" key="17">
    <source>
        <dbReference type="Proteomes" id="UP001319200"/>
    </source>
</evidence>
<dbReference type="PROSITE" id="PS50112">
    <property type="entry name" value="PAS"/>
    <property type="match status" value="1"/>
</dbReference>
<dbReference type="PANTHER" id="PTHR24422:SF27">
    <property type="entry name" value="PROTEIN-GLUTAMATE O-METHYLTRANSFERASE"/>
    <property type="match status" value="1"/>
</dbReference>
<dbReference type="GO" id="GO:0000155">
    <property type="term" value="F:phosphorelay sensor kinase activity"/>
    <property type="evidence" value="ECO:0007669"/>
    <property type="project" value="InterPro"/>
</dbReference>
<dbReference type="CDD" id="cd02440">
    <property type="entry name" value="AdoMet_MTases"/>
    <property type="match status" value="1"/>
</dbReference>
<dbReference type="EMBL" id="JAHESF010000010">
    <property type="protein sequence ID" value="MBT1697556.1"/>
    <property type="molecule type" value="Genomic_DNA"/>
</dbReference>
<dbReference type="Pfam" id="PF13426">
    <property type="entry name" value="PAS_9"/>
    <property type="match status" value="1"/>
</dbReference>
<dbReference type="GO" id="GO:0008757">
    <property type="term" value="F:S-adenosylmethionine-dependent methyltransferase activity"/>
    <property type="evidence" value="ECO:0007669"/>
    <property type="project" value="InterPro"/>
</dbReference>
<dbReference type="GO" id="GO:0008984">
    <property type="term" value="F:protein-glutamate methylesterase activity"/>
    <property type="evidence" value="ECO:0007669"/>
    <property type="project" value="InterPro"/>
</dbReference>
<dbReference type="NCBIfam" id="TIGR00229">
    <property type="entry name" value="sensory_box"/>
    <property type="match status" value="1"/>
</dbReference>
<dbReference type="InterPro" id="IPR050903">
    <property type="entry name" value="Bact_Chemotaxis_MeTrfase"/>
</dbReference>
<dbReference type="PROSITE" id="PS50123">
    <property type="entry name" value="CHER"/>
    <property type="match status" value="1"/>
</dbReference>
<reference evidence="16 17" key="1">
    <citation type="submission" date="2021-05" db="EMBL/GenBank/DDBJ databases">
        <title>A Polyphasic approach of four new species of the genus Ohtaekwangia: Ohtaekwangia histidinii sp. nov., Ohtaekwangia cretensis sp. nov., Ohtaekwangia indiensis sp. nov., Ohtaekwangia reichenbachii sp. nov. from diverse environment.</title>
        <authorList>
            <person name="Octaviana S."/>
        </authorList>
    </citation>
    <scope>NUCLEOTIDE SEQUENCE [LARGE SCALE GENOMIC DNA]</scope>
    <source>
        <strain evidence="16 17">PWU4</strain>
    </source>
</reference>
<dbReference type="PRINTS" id="PR00996">
    <property type="entry name" value="CHERMTFRASE"/>
</dbReference>
<keyword evidence="5" id="KW-0418">Kinase</keyword>
<organism evidence="16 17">
    <name type="scientific">Chryseosolibacter histidini</name>
    <dbReference type="NCBI Taxonomy" id="2782349"/>
    <lineage>
        <taxon>Bacteria</taxon>
        <taxon>Pseudomonadati</taxon>
        <taxon>Bacteroidota</taxon>
        <taxon>Cytophagia</taxon>
        <taxon>Cytophagales</taxon>
        <taxon>Chryseotaleaceae</taxon>
        <taxon>Chryseosolibacter</taxon>
    </lineage>
</organism>
<evidence type="ECO:0000256" key="5">
    <source>
        <dbReference type="ARBA" id="ARBA00022777"/>
    </source>
</evidence>
<keyword evidence="4" id="KW-0808">Transferase</keyword>
<dbReference type="PROSITE" id="PS50122">
    <property type="entry name" value="CHEB"/>
    <property type="match status" value="1"/>
</dbReference>
<evidence type="ECO:0000256" key="1">
    <source>
        <dbReference type="ARBA" id="ARBA00000085"/>
    </source>
</evidence>
<dbReference type="InterPro" id="IPR036097">
    <property type="entry name" value="HisK_dim/P_sf"/>
</dbReference>
<dbReference type="SMART" id="SM00091">
    <property type="entry name" value="PAS"/>
    <property type="match status" value="3"/>
</dbReference>
<evidence type="ECO:0000256" key="6">
    <source>
        <dbReference type="ARBA" id="ARBA00023012"/>
    </source>
</evidence>
<dbReference type="SMART" id="SM00388">
    <property type="entry name" value="HisKA"/>
    <property type="match status" value="1"/>
</dbReference>
<dbReference type="CDD" id="cd00130">
    <property type="entry name" value="PAS"/>
    <property type="match status" value="1"/>
</dbReference>
<dbReference type="InterPro" id="IPR036890">
    <property type="entry name" value="HATPase_C_sf"/>
</dbReference>
<dbReference type="Pfam" id="PF02518">
    <property type="entry name" value="HATPase_c"/>
    <property type="match status" value="1"/>
</dbReference>
<dbReference type="GO" id="GO:0006935">
    <property type="term" value="P:chemotaxis"/>
    <property type="evidence" value="ECO:0007669"/>
    <property type="project" value="InterPro"/>
</dbReference>
<dbReference type="PROSITE" id="PS50109">
    <property type="entry name" value="HIS_KIN"/>
    <property type="match status" value="1"/>
</dbReference>
<feature type="domain" description="PAC" evidence="13">
    <location>
        <begin position="935"/>
        <end position="987"/>
    </location>
</feature>
<keyword evidence="7" id="KW-0472">Membrane</keyword>
<dbReference type="SMART" id="SM00138">
    <property type="entry name" value="MeTrc"/>
    <property type="match status" value="1"/>
</dbReference>
<feature type="domain" description="Histidine kinase" evidence="11">
    <location>
        <begin position="991"/>
        <end position="1207"/>
    </location>
</feature>
<name>A0AAP2DJZ1_9BACT</name>
<evidence type="ECO:0000259" key="11">
    <source>
        <dbReference type="PROSITE" id="PS50109"/>
    </source>
</evidence>
<evidence type="ECO:0000256" key="8">
    <source>
        <dbReference type="PROSITE-ProRule" id="PRU00050"/>
    </source>
</evidence>
<dbReference type="SUPFAM" id="SSF47757">
    <property type="entry name" value="Chemotaxis receptor methyltransferase CheR, N-terminal domain"/>
    <property type="match status" value="1"/>
</dbReference>
<keyword evidence="9" id="KW-0175">Coiled coil</keyword>
<dbReference type="InterPro" id="IPR000700">
    <property type="entry name" value="PAS-assoc_C"/>
</dbReference>
<evidence type="ECO:0000256" key="7">
    <source>
        <dbReference type="ARBA" id="ARBA00023136"/>
    </source>
</evidence>
<dbReference type="Gene3D" id="3.40.50.180">
    <property type="entry name" value="Methylesterase CheB, C-terminal domain"/>
    <property type="match status" value="1"/>
</dbReference>
<dbReference type="RefSeq" id="WP_254163429.1">
    <property type="nucleotide sequence ID" value="NZ_JAHESF010000010.1"/>
</dbReference>
<dbReference type="SUPFAM" id="SSF53335">
    <property type="entry name" value="S-adenosyl-L-methionine-dependent methyltransferases"/>
    <property type="match status" value="1"/>
</dbReference>
<keyword evidence="6" id="KW-0902">Two-component regulatory system</keyword>
<evidence type="ECO:0000259" key="14">
    <source>
        <dbReference type="PROSITE" id="PS50122"/>
    </source>
</evidence>
<dbReference type="InterPro" id="IPR029063">
    <property type="entry name" value="SAM-dependent_MTases_sf"/>
</dbReference>
<dbReference type="Gene3D" id="1.10.287.130">
    <property type="match status" value="1"/>
</dbReference>
<evidence type="ECO:0000259" key="12">
    <source>
        <dbReference type="PROSITE" id="PS50112"/>
    </source>
</evidence>
<comment type="catalytic activity">
    <reaction evidence="1">
        <text>ATP + protein L-histidine = ADP + protein N-phospho-L-histidine.</text>
        <dbReference type="EC" id="2.7.13.3"/>
    </reaction>
</comment>
<dbReference type="InterPro" id="IPR035909">
    <property type="entry name" value="CheB_C"/>
</dbReference>